<dbReference type="FunFam" id="3.30.200.20:FF:000195">
    <property type="entry name" value="G-type lectin S-receptor-like serine/threonine-protein kinase"/>
    <property type="match status" value="1"/>
</dbReference>
<evidence type="ECO:0000256" key="15">
    <source>
        <dbReference type="SAM" id="Phobius"/>
    </source>
</evidence>
<evidence type="ECO:0000256" key="10">
    <source>
        <dbReference type="ARBA" id="ARBA00023170"/>
    </source>
</evidence>
<comment type="catalytic activity">
    <reaction evidence="13">
        <text>L-seryl-[protein] + ATP = O-phospho-L-seryl-[protein] + ADP + H(+)</text>
        <dbReference type="Rhea" id="RHEA:17989"/>
        <dbReference type="Rhea" id="RHEA-COMP:9863"/>
        <dbReference type="Rhea" id="RHEA-COMP:11604"/>
        <dbReference type="ChEBI" id="CHEBI:15378"/>
        <dbReference type="ChEBI" id="CHEBI:29999"/>
        <dbReference type="ChEBI" id="CHEBI:30616"/>
        <dbReference type="ChEBI" id="CHEBI:83421"/>
        <dbReference type="ChEBI" id="CHEBI:456216"/>
        <dbReference type="EC" id="2.7.11.1"/>
    </reaction>
</comment>
<keyword evidence="15" id="KW-0472">Membrane</keyword>
<dbReference type="InterPro" id="IPR011009">
    <property type="entry name" value="Kinase-like_dom_sf"/>
</dbReference>
<dbReference type="InterPro" id="IPR001480">
    <property type="entry name" value="Bulb-type_lectin_dom"/>
</dbReference>
<dbReference type="Gene3D" id="2.90.10.10">
    <property type="entry name" value="Bulb-type lectin domain"/>
    <property type="match status" value="1"/>
</dbReference>
<dbReference type="InterPro" id="IPR003609">
    <property type="entry name" value="Pan_app"/>
</dbReference>
<keyword evidence="6" id="KW-0547">Nucleotide-binding</keyword>
<evidence type="ECO:0000256" key="6">
    <source>
        <dbReference type="ARBA" id="ARBA00022741"/>
    </source>
</evidence>
<dbReference type="Pfam" id="PF07714">
    <property type="entry name" value="PK_Tyr_Ser-Thr"/>
    <property type="match status" value="1"/>
</dbReference>
<keyword evidence="7" id="KW-0418">Kinase</keyword>
<dbReference type="Gene3D" id="3.30.200.20">
    <property type="entry name" value="Phosphorylase Kinase, domain 1"/>
    <property type="match status" value="1"/>
</dbReference>
<keyword evidence="9" id="KW-1015">Disulfide bond</keyword>
<feature type="domain" description="Apple" evidence="19">
    <location>
        <begin position="338"/>
        <end position="419"/>
    </location>
</feature>
<dbReference type="EMBL" id="OIVN01000424">
    <property type="protein sequence ID" value="SPC79980.1"/>
    <property type="molecule type" value="Genomic_DNA"/>
</dbReference>
<dbReference type="PROSITE" id="PS50927">
    <property type="entry name" value="BULB_LECTIN"/>
    <property type="match status" value="2"/>
</dbReference>
<keyword evidence="8" id="KW-0067">ATP-binding</keyword>
<proteinExistence type="predicted"/>
<dbReference type="EC" id="2.7.11.1" evidence="1"/>
<evidence type="ECO:0000259" key="18">
    <source>
        <dbReference type="PROSITE" id="PS50927"/>
    </source>
</evidence>
<organism evidence="20">
    <name type="scientific">Fagus sylvatica</name>
    <name type="common">Beechnut</name>
    <dbReference type="NCBI Taxonomy" id="28930"/>
    <lineage>
        <taxon>Eukaryota</taxon>
        <taxon>Viridiplantae</taxon>
        <taxon>Streptophyta</taxon>
        <taxon>Embryophyta</taxon>
        <taxon>Tracheophyta</taxon>
        <taxon>Spermatophyta</taxon>
        <taxon>Magnoliopsida</taxon>
        <taxon>eudicotyledons</taxon>
        <taxon>Gunneridae</taxon>
        <taxon>Pentapetalae</taxon>
        <taxon>rosids</taxon>
        <taxon>fabids</taxon>
        <taxon>Fagales</taxon>
        <taxon>Fagaceae</taxon>
        <taxon>Fagus</taxon>
    </lineage>
</organism>
<dbReference type="GO" id="GO:0004674">
    <property type="term" value="F:protein serine/threonine kinase activity"/>
    <property type="evidence" value="ECO:0007669"/>
    <property type="project" value="UniProtKB-KW"/>
</dbReference>
<dbReference type="InterPro" id="IPR008271">
    <property type="entry name" value="Ser/Thr_kinase_AS"/>
</dbReference>
<keyword evidence="3" id="KW-0597">Phosphoprotein</keyword>
<dbReference type="PROSITE" id="PS00108">
    <property type="entry name" value="PROTEIN_KINASE_ST"/>
    <property type="match status" value="1"/>
</dbReference>
<feature type="transmembrane region" description="Helical" evidence="15">
    <location>
        <begin position="438"/>
        <end position="460"/>
    </location>
</feature>
<keyword evidence="15" id="KW-0812">Transmembrane</keyword>
<dbReference type="GO" id="GO:0048544">
    <property type="term" value="P:recognition of pollen"/>
    <property type="evidence" value="ECO:0007669"/>
    <property type="project" value="InterPro"/>
</dbReference>
<dbReference type="Pfam" id="PF14223">
    <property type="entry name" value="Retrotran_gag_2"/>
    <property type="match status" value="1"/>
</dbReference>
<feature type="domain" description="Bulb-type lectin" evidence="18">
    <location>
        <begin position="659"/>
        <end position="769"/>
    </location>
</feature>
<evidence type="ECO:0000256" key="3">
    <source>
        <dbReference type="ARBA" id="ARBA00022553"/>
    </source>
</evidence>
<evidence type="ECO:0000256" key="11">
    <source>
        <dbReference type="ARBA" id="ARBA00023180"/>
    </source>
</evidence>
<dbReference type="SMART" id="SM00220">
    <property type="entry name" value="S_TKc"/>
    <property type="match status" value="1"/>
</dbReference>
<evidence type="ECO:0000256" key="5">
    <source>
        <dbReference type="ARBA" id="ARBA00022729"/>
    </source>
</evidence>
<evidence type="ECO:0000256" key="16">
    <source>
        <dbReference type="SAM" id="SignalP"/>
    </source>
</evidence>
<sequence length="1187" mass="132226">MEAFTYLFVYLILSSFIRTSITLDTITPSQSFRDGDALVSAGRRFQMGFFSPGNSKSRYLGIWYTISSGTVVWVANRDTPLNDHSGVLKLTDKVLILLNSTNSIVWSSNNSSRTAQNPVLKLLDNGNLVVKDENVDDPVNFLWQSFDYPCDTFLAEMKLGRNLVTGLDRIVTSWKSPDDPGQGEFSMRLDQRGLPQVVIMKGDTIKARPGSWNGIRLSGNNTALLLNPIFEYEFVLNETEVYYDYKLKNSSVLTRYVINPSGTAQRFTWMSRTHRWDLFSTFPAVQCSNYGFCGAHASCNVGKSPVCGCLERFLPKSPKNWDSLDWTDGCVRRTPLNCSGGDGFLKYVGLKLPDTSSSWFDKTMSLKECEGLCMKNCSCTAYSNLDIRGEGSGCLVWFGNLVDITVMTEGGQDFYLRMAASEIEHVAKKRHSSKKKQAGIIVGSALFVLGMIILGLVSYIRKKKLRNQGMTKRNQEKEYDNGGGKEDIELPVFDLTTLANVTDNFSINNKLGEGGFGPVYKGTLLEGKEIAVKRLSKTSRQGLNEFKNEVLLIAKLQHRNLVKLLGCCIQENEKILIYEYMSNGSLDSFIFDKTKSKVLDWDKRINIIGGVARGLLYLHQDSRLRIIHRDLKASNILLDNDMNPKISDFGLAKSFGGDQGDAKTNRIIGTYGYMSPEYAVHGQYSIKSDVFSFGAWKLWIEDRPIELIDDSVGDFTVSEVLRCIHVDRKNQTFWSSNSSRAEVSVAQLLESGNFVFREKANTNPENYIWQSFDFPSDTQLPGMKVGWNFKTGLNRVLTSWKNVSDPSRGESTYEFDNLGASLTIVYLFFLLDLFSNTMSTSSTTDSATSSSLPTPLPHTHHLITIRLTRENYLLWKAQIVPYLRGQHLYGFLDGSRPTPTPTASSAATPVQPDSDLQAWQTQDQMILSALISSLSETVLAHVVNCRTSHDVWLCLEKTFTSQSHAHYFHKFTTLADTLAAIEHPLSDYQLVSFFMSGLGSEYDPMVASIQTHSRPYNLDDLYGLFLSHELRIAQNQPIMDLSHASANYATNSPSPRSNNNGGRSGGRGNSGPGRGSYSNSQRNHRGRGHGRNNSNRPVCQVCHKPGHAALTCYHRFDNSYTAESPNIHALYASPNAASDLNWYSNSGATHHLTNDLANLNVHAEECTGSESIRVGSGLGEASGTRGQ</sequence>
<dbReference type="PANTHER" id="PTHR32444:SF183">
    <property type="entry name" value="APPLE DOMAIN-CONTAINING PROTEIN"/>
    <property type="match status" value="1"/>
</dbReference>
<feature type="domain" description="Bulb-type lectin" evidence="18">
    <location>
        <begin position="23"/>
        <end position="143"/>
    </location>
</feature>
<dbReference type="GO" id="GO:0005524">
    <property type="term" value="F:ATP binding"/>
    <property type="evidence" value="ECO:0007669"/>
    <property type="project" value="UniProtKB-KW"/>
</dbReference>
<dbReference type="InterPro" id="IPR000719">
    <property type="entry name" value="Prot_kinase_dom"/>
</dbReference>
<keyword evidence="10" id="KW-0675">Receptor</keyword>
<dbReference type="InterPro" id="IPR001245">
    <property type="entry name" value="Ser-Thr/Tyr_kinase_cat_dom"/>
</dbReference>
<evidence type="ECO:0000256" key="14">
    <source>
        <dbReference type="SAM" id="MobiDB-lite"/>
    </source>
</evidence>
<keyword evidence="15" id="KW-1133">Transmembrane helix</keyword>
<protein>
    <recommendedName>
        <fullName evidence="1">non-specific serine/threonine protein kinase</fullName>
        <ecNumber evidence="1">2.7.11.1</ecNumber>
    </recommendedName>
</protein>
<dbReference type="FunFam" id="3.50.4.10:FF:000002">
    <property type="entry name" value="G-type lectin S-receptor-like serine/threonine-protein kinase"/>
    <property type="match status" value="1"/>
</dbReference>
<dbReference type="SMART" id="SM00473">
    <property type="entry name" value="PAN_AP"/>
    <property type="match status" value="1"/>
</dbReference>
<dbReference type="SUPFAM" id="SSF51110">
    <property type="entry name" value="alpha-D-mannose-specific plant lectins"/>
    <property type="match status" value="2"/>
</dbReference>
<feature type="compositionally biased region" description="Low complexity" evidence="14">
    <location>
        <begin position="1051"/>
        <end position="1061"/>
    </location>
</feature>
<evidence type="ECO:0000256" key="1">
    <source>
        <dbReference type="ARBA" id="ARBA00012513"/>
    </source>
</evidence>
<comment type="catalytic activity">
    <reaction evidence="12">
        <text>L-threonyl-[protein] + ATP = O-phospho-L-threonyl-[protein] + ADP + H(+)</text>
        <dbReference type="Rhea" id="RHEA:46608"/>
        <dbReference type="Rhea" id="RHEA-COMP:11060"/>
        <dbReference type="Rhea" id="RHEA-COMP:11605"/>
        <dbReference type="ChEBI" id="CHEBI:15378"/>
        <dbReference type="ChEBI" id="CHEBI:30013"/>
        <dbReference type="ChEBI" id="CHEBI:30616"/>
        <dbReference type="ChEBI" id="CHEBI:61977"/>
        <dbReference type="ChEBI" id="CHEBI:456216"/>
        <dbReference type="EC" id="2.7.11.1"/>
    </reaction>
</comment>
<dbReference type="Pfam" id="PF01453">
    <property type="entry name" value="B_lectin"/>
    <property type="match status" value="2"/>
</dbReference>
<keyword evidence="5 16" id="KW-0732">Signal</keyword>
<dbReference type="InterPro" id="IPR000858">
    <property type="entry name" value="S_locus_glycoprot_dom"/>
</dbReference>
<reference evidence="20" key="1">
    <citation type="submission" date="2018-02" db="EMBL/GenBank/DDBJ databases">
        <authorList>
            <person name="Cohen D.B."/>
            <person name="Kent A.D."/>
        </authorList>
    </citation>
    <scope>NUCLEOTIDE SEQUENCE</scope>
</reference>
<evidence type="ECO:0000256" key="7">
    <source>
        <dbReference type="ARBA" id="ARBA00022777"/>
    </source>
</evidence>
<dbReference type="CDD" id="cd00028">
    <property type="entry name" value="B_lectin"/>
    <property type="match status" value="1"/>
</dbReference>
<dbReference type="FunFam" id="2.90.10.30:FF:000003">
    <property type="entry name" value="Os04g0303100 protein"/>
    <property type="match status" value="1"/>
</dbReference>
<evidence type="ECO:0000259" key="19">
    <source>
        <dbReference type="PROSITE" id="PS50948"/>
    </source>
</evidence>
<dbReference type="InterPro" id="IPR036426">
    <property type="entry name" value="Bulb-type_lectin_dom_sf"/>
</dbReference>
<dbReference type="Gene3D" id="1.10.510.10">
    <property type="entry name" value="Transferase(Phosphotransferase) domain 1"/>
    <property type="match status" value="1"/>
</dbReference>
<evidence type="ECO:0000256" key="9">
    <source>
        <dbReference type="ARBA" id="ARBA00023157"/>
    </source>
</evidence>
<dbReference type="PANTHER" id="PTHR32444">
    <property type="entry name" value="BULB-TYPE LECTIN DOMAIN-CONTAINING PROTEIN"/>
    <property type="match status" value="1"/>
</dbReference>
<feature type="signal peptide" evidence="16">
    <location>
        <begin position="1"/>
        <end position="22"/>
    </location>
</feature>
<evidence type="ECO:0000313" key="20">
    <source>
        <dbReference type="EMBL" id="SPC79980.1"/>
    </source>
</evidence>
<keyword evidence="2" id="KW-0723">Serine/threonine-protein kinase</keyword>
<evidence type="ECO:0000256" key="2">
    <source>
        <dbReference type="ARBA" id="ARBA00022527"/>
    </source>
</evidence>
<dbReference type="Gene3D" id="3.50.4.10">
    <property type="entry name" value="Hepatocyte Growth Factor"/>
    <property type="match status" value="1"/>
</dbReference>
<evidence type="ECO:0000259" key="17">
    <source>
        <dbReference type="PROSITE" id="PS50011"/>
    </source>
</evidence>
<dbReference type="Pfam" id="PF00954">
    <property type="entry name" value="S_locus_glycop"/>
    <property type="match status" value="1"/>
</dbReference>
<feature type="domain" description="Protein kinase" evidence="17">
    <location>
        <begin position="505"/>
        <end position="829"/>
    </location>
</feature>
<keyword evidence="11" id="KW-0325">Glycoprotein</keyword>
<evidence type="ECO:0000256" key="8">
    <source>
        <dbReference type="ARBA" id="ARBA00022840"/>
    </source>
</evidence>
<dbReference type="SUPFAM" id="SSF56112">
    <property type="entry name" value="Protein kinase-like (PK-like)"/>
    <property type="match status" value="1"/>
</dbReference>
<evidence type="ECO:0000256" key="4">
    <source>
        <dbReference type="ARBA" id="ARBA00022679"/>
    </source>
</evidence>
<keyword evidence="4" id="KW-0808">Transferase</keyword>
<dbReference type="CDD" id="cd01098">
    <property type="entry name" value="PAN_AP_plant"/>
    <property type="match status" value="1"/>
</dbReference>
<dbReference type="FunFam" id="1.10.510.10:FF:001019">
    <property type="entry name" value="G-type lectin S-receptor-like serine/threonine-protein kinase B120"/>
    <property type="match status" value="1"/>
</dbReference>
<accession>A0A2N9EZ06</accession>
<gene>
    <name evidence="20" type="ORF">FSB_LOCUS7862</name>
</gene>
<feature type="region of interest" description="Disordered" evidence="14">
    <location>
        <begin position="1046"/>
        <end position="1097"/>
    </location>
</feature>
<dbReference type="AlphaFoldDB" id="A0A2N9EZ06"/>
<evidence type="ECO:0000256" key="12">
    <source>
        <dbReference type="ARBA" id="ARBA00047899"/>
    </source>
</evidence>
<feature type="compositionally biased region" description="Gly residues" evidence="14">
    <location>
        <begin position="1062"/>
        <end position="1074"/>
    </location>
</feature>
<dbReference type="SMART" id="SM00108">
    <property type="entry name" value="B_lectin"/>
    <property type="match status" value="2"/>
</dbReference>
<evidence type="ECO:0000256" key="13">
    <source>
        <dbReference type="ARBA" id="ARBA00048679"/>
    </source>
</evidence>
<dbReference type="PROSITE" id="PS50011">
    <property type="entry name" value="PROTEIN_KINASE_DOM"/>
    <property type="match status" value="1"/>
</dbReference>
<name>A0A2N9EZ06_FAGSY</name>
<dbReference type="PROSITE" id="PS50948">
    <property type="entry name" value="PAN"/>
    <property type="match status" value="1"/>
</dbReference>
<dbReference type="FunFam" id="2.90.10.10:FF:000004">
    <property type="entry name" value="G-type lectin S-receptor-like serine/threonine-protein kinase"/>
    <property type="match status" value="1"/>
</dbReference>
<feature type="chain" id="PRO_5014627654" description="non-specific serine/threonine protein kinase" evidence="16">
    <location>
        <begin position="23"/>
        <end position="1187"/>
    </location>
</feature>
<dbReference type="Pfam" id="PF08276">
    <property type="entry name" value="PAN_2"/>
    <property type="match status" value="1"/>
</dbReference>